<protein>
    <submittedName>
        <fullName evidence="1">Uncharacterized protein</fullName>
    </submittedName>
</protein>
<proteinExistence type="predicted"/>
<organism evidence="1 2">
    <name type="scientific">Russula ochroleuca</name>
    <dbReference type="NCBI Taxonomy" id="152965"/>
    <lineage>
        <taxon>Eukaryota</taxon>
        <taxon>Fungi</taxon>
        <taxon>Dikarya</taxon>
        <taxon>Basidiomycota</taxon>
        <taxon>Agaricomycotina</taxon>
        <taxon>Agaricomycetes</taxon>
        <taxon>Russulales</taxon>
        <taxon>Russulaceae</taxon>
        <taxon>Russula</taxon>
    </lineage>
</organism>
<gene>
    <name evidence="1" type="ORF">DFH94DRAFT_274708</name>
</gene>
<evidence type="ECO:0000313" key="2">
    <source>
        <dbReference type="Proteomes" id="UP000759537"/>
    </source>
</evidence>
<evidence type="ECO:0000313" key="1">
    <source>
        <dbReference type="EMBL" id="KAF8485356.1"/>
    </source>
</evidence>
<keyword evidence="2" id="KW-1185">Reference proteome</keyword>
<dbReference type="AlphaFoldDB" id="A0A9P5TD21"/>
<dbReference type="EMBL" id="WHVB01000003">
    <property type="protein sequence ID" value="KAF8485356.1"/>
    <property type="molecule type" value="Genomic_DNA"/>
</dbReference>
<reference evidence="1" key="1">
    <citation type="submission" date="2019-10" db="EMBL/GenBank/DDBJ databases">
        <authorList>
            <consortium name="DOE Joint Genome Institute"/>
            <person name="Kuo A."/>
            <person name="Miyauchi S."/>
            <person name="Kiss E."/>
            <person name="Drula E."/>
            <person name="Kohler A."/>
            <person name="Sanchez-Garcia M."/>
            <person name="Andreopoulos B."/>
            <person name="Barry K.W."/>
            <person name="Bonito G."/>
            <person name="Buee M."/>
            <person name="Carver A."/>
            <person name="Chen C."/>
            <person name="Cichocki N."/>
            <person name="Clum A."/>
            <person name="Culley D."/>
            <person name="Crous P.W."/>
            <person name="Fauchery L."/>
            <person name="Girlanda M."/>
            <person name="Hayes R."/>
            <person name="Keri Z."/>
            <person name="LaButti K."/>
            <person name="Lipzen A."/>
            <person name="Lombard V."/>
            <person name="Magnuson J."/>
            <person name="Maillard F."/>
            <person name="Morin E."/>
            <person name="Murat C."/>
            <person name="Nolan M."/>
            <person name="Ohm R."/>
            <person name="Pangilinan J."/>
            <person name="Pereira M."/>
            <person name="Perotto S."/>
            <person name="Peter M."/>
            <person name="Riley R."/>
            <person name="Sitrit Y."/>
            <person name="Stielow B."/>
            <person name="Szollosi G."/>
            <person name="Zifcakova L."/>
            <person name="Stursova M."/>
            <person name="Spatafora J.W."/>
            <person name="Tedersoo L."/>
            <person name="Vaario L.-M."/>
            <person name="Yamada A."/>
            <person name="Yan M."/>
            <person name="Wang P."/>
            <person name="Xu J."/>
            <person name="Bruns T."/>
            <person name="Baldrian P."/>
            <person name="Vilgalys R."/>
            <person name="Henrissat B."/>
            <person name="Grigoriev I.V."/>
            <person name="Hibbett D."/>
            <person name="Nagy L.G."/>
            <person name="Martin F.M."/>
        </authorList>
    </citation>
    <scope>NUCLEOTIDE SEQUENCE</scope>
    <source>
        <strain evidence="1">Prilba</strain>
    </source>
</reference>
<accession>A0A9P5TD21</accession>
<dbReference type="Proteomes" id="UP000759537">
    <property type="component" value="Unassembled WGS sequence"/>
</dbReference>
<reference evidence="1" key="2">
    <citation type="journal article" date="2020" name="Nat. Commun.">
        <title>Large-scale genome sequencing of mycorrhizal fungi provides insights into the early evolution of symbiotic traits.</title>
        <authorList>
            <person name="Miyauchi S."/>
            <person name="Kiss E."/>
            <person name="Kuo A."/>
            <person name="Drula E."/>
            <person name="Kohler A."/>
            <person name="Sanchez-Garcia M."/>
            <person name="Morin E."/>
            <person name="Andreopoulos B."/>
            <person name="Barry K.W."/>
            <person name="Bonito G."/>
            <person name="Buee M."/>
            <person name="Carver A."/>
            <person name="Chen C."/>
            <person name="Cichocki N."/>
            <person name="Clum A."/>
            <person name="Culley D."/>
            <person name="Crous P.W."/>
            <person name="Fauchery L."/>
            <person name="Girlanda M."/>
            <person name="Hayes R.D."/>
            <person name="Keri Z."/>
            <person name="LaButti K."/>
            <person name="Lipzen A."/>
            <person name="Lombard V."/>
            <person name="Magnuson J."/>
            <person name="Maillard F."/>
            <person name="Murat C."/>
            <person name="Nolan M."/>
            <person name="Ohm R.A."/>
            <person name="Pangilinan J."/>
            <person name="Pereira M.F."/>
            <person name="Perotto S."/>
            <person name="Peter M."/>
            <person name="Pfister S."/>
            <person name="Riley R."/>
            <person name="Sitrit Y."/>
            <person name="Stielow J.B."/>
            <person name="Szollosi G."/>
            <person name="Zifcakova L."/>
            <person name="Stursova M."/>
            <person name="Spatafora J.W."/>
            <person name="Tedersoo L."/>
            <person name="Vaario L.M."/>
            <person name="Yamada A."/>
            <person name="Yan M."/>
            <person name="Wang P."/>
            <person name="Xu J."/>
            <person name="Bruns T."/>
            <person name="Baldrian P."/>
            <person name="Vilgalys R."/>
            <person name="Dunand C."/>
            <person name="Henrissat B."/>
            <person name="Grigoriev I.V."/>
            <person name="Hibbett D."/>
            <person name="Nagy L.G."/>
            <person name="Martin F.M."/>
        </authorList>
    </citation>
    <scope>NUCLEOTIDE SEQUENCE</scope>
    <source>
        <strain evidence="1">Prilba</strain>
    </source>
</reference>
<comment type="caution">
    <text evidence="1">The sequence shown here is derived from an EMBL/GenBank/DDBJ whole genome shotgun (WGS) entry which is preliminary data.</text>
</comment>
<sequence length="216" mass="24616">MEDRVELVTDVEVTTPTIEEARRSLHPCNSPLVASILPSWRSLRPDSEAPPDTLSSKGLMSWLKDLCQRATRAVYVHHPSPLLKAVISEYPVLSRTTNMRAKCQTYLNRTGSHPCQIDGGKLGHIAQYVAEVLWPTSRPAFPLEEPRFSGSDEISTEDSIGTPQDRFSICRSYMHECLHWEFIRNREVSYDRRARGEKHYNTHVSAQSRIERVSTP</sequence>
<name>A0A9P5TD21_9AGAM</name>